<sequence>MRPRLARLTEMTEPGGRSCAARDELGIGEATVGQRPLEKRDIYRQRLFGAGYEEQQAREEAVVAAIRMRSRKRSTLLDAFLFAFFISVALAFILFHVQISSSFHVNTAVKKALQEHVFFEQYAGGSRVFRFGDVTNLDRIKLWLKEALFDAITPSIFDVSEIVGPIRLSHRRMMLMNNGIDRFSSFYPEVGPGFDIARGMLVALQVWRFDSLDASSSSEFDETQPYSANGSLPFIYQKTGGYLDAGGYVQVIHTTPRTGDTRTAQEQMVDLFDNRGFLDRQTALLTVDFIVHNPNYDVWCWTRTLFKVYSAGSIESSIRTDSLRFEEAGLATFVLQTLYVTLAVWYLEYWNCVNLLGASLALLTFCMSLAPQLMDKSIFTFSYGRYIDSQGMLKEEALIEAFQDRVFWYRNFVRSACIAVLFNFVRMLKYLADVAPRVTVLSNTLSKAASPILLFLVIVAILFVGFVNMSNTIFGSFAEPFNSIPKTIITCVSMLFGQVDAFDEISKYEWGMSVFFFVPYMLLFFFVIVNMFLAILNSSYAQVHMTETCDIGRRITIASHGVHLYLSQASDELVHTLEERRKEQKKAQDDRRKFWERIRCMRLMPRRKSAPAAEEEAEATTKKPELMKRKQSRLWNAQTKAKGNEFVFTDREDDGAQAKILYVVFSAVYITMVALQLDVAKSYAVKESVVAALTKPSYEGHDATLSFDTIHESRHVAEWLAFVVPQGLYNTTFPKQYDVLFPQLPLDKNNTPYRPIVLNNWNALIGPLPIRLTQRVFKMKPHRPYSGGAETVKRPTDALIRPDSGFPENKQAQALLDLGCTYNSVAFANAGGFECFVPSDNVTGRAFLSSLATNFTRIDTASIVMDFVAYNGNAGTFLYVVVEFLFQPSGLVDTSISTQSLRLELYKFYTVNIIRMLIEVTYLCFVLYYLIQEVTEIRREFLDRAKQPEGERPTVLQTLFLHFSDVYNVMDTVSLVFSFITIVSWCQFAFSELSMSFVLPSTMDTRTVLTEFANAARELRDFIRFSSINVIIIFFRILKFFKTNRRMSILTVTLRRAMADIVWFVVMLICILGGFVLMGYLAFGDNHEGFHSYFGAIRVCFEMVIGYFDFHALNEADPIIAPIFFFPYMVLFYFVFVNIFLAIIDKSFEQCVTEAEEAEKSETRPKKSFKQRLMDLIDALNCAKAFRKMMKKSKAGQELPKTEEEEAKPTDASLGQRRSSLKFEGNSLPKSPGKKADEGATLLPDTVACDSELYWPPSEGGEEGAPLGSGRLIGLAAEARPLAEEGEAGEEEESEGSEAAGDVEGGQKKRKLFVRMADISDQQWDSLPQDLKNWALQEASNFIDRFRKFDVQRRTAESREKYLLHMQEELTSELKHLESEIAHAESKLRQQTSLYEEKAHKEQESLSRYILFLEKALEEERHKRDSLKARYDDLTKKAGGLGNDEDEEDRLE</sequence>
<dbReference type="SUPFAM" id="SSF81324">
    <property type="entry name" value="Voltage-gated potassium channels"/>
    <property type="match status" value="1"/>
</dbReference>
<feature type="compositionally biased region" description="Acidic residues" evidence="5">
    <location>
        <begin position="1284"/>
        <end position="1296"/>
    </location>
</feature>
<evidence type="ECO:0000256" key="2">
    <source>
        <dbReference type="ARBA" id="ARBA00022692"/>
    </source>
</evidence>
<evidence type="ECO:0000256" key="1">
    <source>
        <dbReference type="ARBA" id="ARBA00004141"/>
    </source>
</evidence>
<feature type="transmembrane region" description="Helical" evidence="6">
    <location>
        <begin position="1022"/>
        <end position="1041"/>
    </location>
</feature>
<organism evidence="8 9">
    <name type="scientific">Vitrella brassicaformis (strain CCMP3155)</name>
    <dbReference type="NCBI Taxonomy" id="1169540"/>
    <lineage>
        <taxon>Eukaryota</taxon>
        <taxon>Sar</taxon>
        <taxon>Alveolata</taxon>
        <taxon>Colpodellida</taxon>
        <taxon>Vitrellaceae</taxon>
        <taxon>Vitrella</taxon>
    </lineage>
</organism>
<feature type="transmembrane region" description="Helical" evidence="6">
    <location>
        <begin position="412"/>
        <end position="432"/>
    </location>
</feature>
<evidence type="ECO:0000313" key="9">
    <source>
        <dbReference type="Proteomes" id="UP000041254"/>
    </source>
</evidence>
<feature type="transmembrane region" description="Helical" evidence="6">
    <location>
        <begin position="514"/>
        <end position="536"/>
    </location>
</feature>
<dbReference type="Gene3D" id="1.10.287.70">
    <property type="match status" value="2"/>
</dbReference>
<feature type="region of interest" description="Disordered" evidence="5">
    <location>
        <begin position="1282"/>
        <end position="1305"/>
    </location>
</feature>
<feature type="domain" description="Polycystin cation channel PKD1/PKD2" evidence="7">
    <location>
        <begin position="963"/>
        <end position="1150"/>
    </location>
</feature>
<dbReference type="OrthoDB" id="415110at2759"/>
<feature type="compositionally biased region" description="Acidic residues" evidence="5">
    <location>
        <begin position="1443"/>
        <end position="1452"/>
    </location>
</feature>
<keyword evidence="9" id="KW-1185">Reference proteome</keyword>
<feature type="transmembrane region" description="Helical" evidence="6">
    <location>
        <begin position="76"/>
        <end position="97"/>
    </location>
</feature>
<dbReference type="PhylomeDB" id="A0A0G4G4V8"/>
<evidence type="ECO:0000256" key="3">
    <source>
        <dbReference type="ARBA" id="ARBA00022989"/>
    </source>
</evidence>
<keyword evidence="2 6" id="KW-0812">Transmembrane</keyword>
<feature type="transmembrane region" description="Helical" evidence="6">
    <location>
        <begin position="906"/>
        <end position="931"/>
    </location>
</feature>
<evidence type="ECO:0000259" key="7">
    <source>
        <dbReference type="Pfam" id="PF08016"/>
    </source>
</evidence>
<accession>A0A0G4G4V8</accession>
<keyword evidence="4 6" id="KW-0472">Membrane</keyword>
<protein>
    <recommendedName>
        <fullName evidence="7">Polycystin cation channel PKD1/PKD2 domain-containing protein</fullName>
    </recommendedName>
</protein>
<comment type="subcellular location">
    <subcellularLocation>
        <location evidence="1">Membrane</location>
        <topology evidence="1">Multi-pass membrane protein</topology>
    </subcellularLocation>
</comment>
<feature type="transmembrane region" description="Helical" evidence="6">
    <location>
        <begin position="328"/>
        <end position="347"/>
    </location>
</feature>
<dbReference type="Proteomes" id="UP000041254">
    <property type="component" value="Unassembled WGS sequence"/>
</dbReference>
<feature type="transmembrane region" description="Helical" evidence="6">
    <location>
        <begin position="353"/>
        <end position="370"/>
    </location>
</feature>
<feature type="compositionally biased region" description="Basic and acidic residues" evidence="5">
    <location>
        <begin position="1420"/>
        <end position="1436"/>
    </location>
</feature>
<proteinExistence type="predicted"/>
<feature type="transmembrane region" description="Helical" evidence="6">
    <location>
        <begin position="1061"/>
        <end position="1083"/>
    </location>
</feature>
<dbReference type="PANTHER" id="PTHR10877:SF183">
    <property type="entry name" value="AT14535P-RELATED"/>
    <property type="match status" value="1"/>
</dbReference>
<keyword evidence="3 6" id="KW-1133">Transmembrane helix</keyword>
<feature type="domain" description="Polycystin cation channel PKD1/PKD2" evidence="7">
    <location>
        <begin position="401"/>
        <end position="543"/>
    </location>
</feature>
<dbReference type="InterPro" id="IPR003915">
    <property type="entry name" value="PKD_2"/>
</dbReference>
<feature type="transmembrane region" description="Helical" evidence="6">
    <location>
        <begin position="969"/>
        <end position="990"/>
    </location>
</feature>
<name>A0A0G4G4V8_VITBC</name>
<dbReference type="Pfam" id="PF08016">
    <property type="entry name" value="PKD_channel"/>
    <property type="match status" value="2"/>
</dbReference>
<feature type="transmembrane region" description="Helical" evidence="6">
    <location>
        <begin position="452"/>
        <end position="471"/>
    </location>
</feature>
<feature type="region of interest" description="Disordered" evidence="5">
    <location>
        <begin position="607"/>
        <end position="629"/>
    </location>
</feature>
<dbReference type="InterPro" id="IPR013122">
    <property type="entry name" value="PKD1_2_channel"/>
</dbReference>
<feature type="region of interest" description="Disordered" evidence="5">
    <location>
        <begin position="1192"/>
        <end position="1240"/>
    </location>
</feature>
<feature type="region of interest" description="Disordered" evidence="5">
    <location>
        <begin position="1420"/>
        <end position="1452"/>
    </location>
</feature>
<dbReference type="EMBL" id="CDMY01000569">
    <property type="protein sequence ID" value="CEM23459.1"/>
    <property type="molecule type" value="Genomic_DNA"/>
</dbReference>
<reference evidence="8 9" key="1">
    <citation type="submission" date="2014-11" db="EMBL/GenBank/DDBJ databases">
        <authorList>
            <person name="Zhu J."/>
            <person name="Qi W."/>
            <person name="Song R."/>
        </authorList>
    </citation>
    <scope>NUCLEOTIDE SEQUENCE [LARGE SCALE GENOMIC DNA]</scope>
</reference>
<feature type="transmembrane region" description="Helical" evidence="6">
    <location>
        <begin position="1120"/>
        <end position="1144"/>
    </location>
</feature>
<dbReference type="PANTHER" id="PTHR10877">
    <property type="entry name" value="POLYCYSTIN FAMILY MEMBER"/>
    <property type="match status" value="1"/>
</dbReference>
<feature type="transmembrane region" description="Helical" evidence="6">
    <location>
        <begin position="867"/>
        <end position="886"/>
    </location>
</feature>
<evidence type="ECO:0000313" key="8">
    <source>
        <dbReference type="EMBL" id="CEM23459.1"/>
    </source>
</evidence>
<dbReference type="InParanoid" id="A0A0G4G4V8"/>
<evidence type="ECO:0000256" key="4">
    <source>
        <dbReference type="ARBA" id="ARBA00023136"/>
    </source>
</evidence>
<evidence type="ECO:0000256" key="5">
    <source>
        <dbReference type="SAM" id="MobiDB-lite"/>
    </source>
</evidence>
<dbReference type="InterPro" id="IPR051223">
    <property type="entry name" value="Polycystin"/>
</dbReference>
<dbReference type="GO" id="GO:0016020">
    <property type="term" value="C:membrane"/>
    <property type="evidence" value="ECO:0007669"/>
    <property type="project" value="UniProtKB-SubCell"/>
</dbReference>
<dbReference type="STRING" id="1169540.A0A0G4G4V8"/>
<evidence type="ECO:0000256" key="6">
    <source>
        <dbReference type="SAM" id="Phobius"/>
    </source>
</evidence>
<dbReference type="PRINTS" id="PR01433">
    <property type="entry name" value="POLYCYSTIN2"/>
</dbReference>
<feature type="compositionally biased region" description="Basic and acidic residues" evidence="5">
    <location>
        <begin position="619"/>
        <end position="628"/>
    </location>
</feature>
<dbReference type="VEuPathDB" id="CryptoDB:Vbra_9681"/>
<dbReference type="GO" id="GO:0005509">
    <property type="term" value="F:calcium ion binding"/>
    <property type="evidence" value="ECO:0007669"/>
    <property type="project" value="InterPro"/>
</dbReference>
<gene>
    <name evidence="8" type="ORF">Vbra_9681</name>
</gene>
<dbReference type="OMA" id="RETSWHK"/>